<gene>
    <name evidence="1" type="ORF">LTRI10_LOCUS45280</name>
</gene>
<protein>
    <submittedName>
        <fullName evidence="1">Uncharacterized protein</fullName>
    </submittedName>
</protein>
<evidence type="ECO:0000313" key="2">
    <source>
        <dbReference type="Proteomes" id="UP001497516"/>
    </source>
</evidence>
<keyword evidence="2" id="KW-1185">Reference proteome</keyword>
<reference evidence="1 2" key="1">
    <citation type="submission" date="2024-04" db="EMBL/GenBank/DDBJ databases">
        <authorList>
            <person name="Fracassetti M."/>
        </authorList>
    </citation>
    <scope>NUCLEOTIDE SEQUENCE [LARGE SCALE GENOMIC DNA]</scope>
</reference>
<dbReference type="EMBL" id="OZ034821">
    <property type="protein sequence ID" value="CAL1405497.1"/>
    <property type="molecule type" value="Genomic_DNA"/>
</dbReference>
<sequence>MPPTYITKLTHCLSSHSLIFLHTAASTALPSSNSPFATDGKSPVAGTILCLCQIEKVEPLWFEYRRASYNQGIALLNGDTELNLIGRPRGIILGFLHVLRDLVETIRSDSNDTQSGDTVKFSALNRVSPTPACRLTRLSLRLRD</sequence>
<dbReference type="Proteomes" id="UP001497516">
    <property type="component" value="Chromosome 8"/>
</dbReference>
<evidence type="ECO:0000313" key="1">
    <source>
        <dbReference type="EMBL" id="CAL1405497.1"/>
    </source>
</evidence>
<name>A0AAV2G5H3_9ROSI</name>
<dbReference type="AlphaFoldDB" id="A0AAV2G5H3"/>
<organism evidence="1 2">
    <name type="scientific">Linum trigynum</name>
    <dbReference type="NCBI Taxonomy" id="586398"/>
    <lineage>
        <taxon>Eukaryota</taxon>
        <taxon>Viridiplantae</taxon>
        <taxon>Streptophyta</taxon>
        <taxon>Embryophyta</taxon>
        <taxon>Tracheophyta</taxon>
        <taxon>Spermatophyta</taxon>
        <taxon>Magnoliopsida</taxon>
        <taxon>eudicotyledons</taxon>
        <taxon>Gunneridae</taxon>
        <taxon>Pentapetalae</taxon>
        <taxon>rosids</taxon>
        <taxon>fabids</taxon>
        <taxon>Malpighiales</taxon>
        <taxon>Linaceae</taxon>
        <taxon>Linum</taxon>
    </lineage>
</organism>
<proteinExistence type="predicted"/>
<accession>A0AAV2G5H3</accession>